<dbReference type="Gene3D" id="3.40.50.880">
    <property type="match status" value="1"/>
</dbReference>
<evidence type="ECO:0000313" key="13">
    <source>
        <dbReference type="Proteomes" id="UP000028837"/>
    </source>
</evidence>
<evidence type="ECO:0000256" key="3">
    <source>
        <dbReference type="ARBA" id="ARBA00022598"/>
    </source>
</evidence>
<evidence type="ECO:0000256" key="4">
    <source>
        <dbReference type="ARBA" id="ARBA00022741"/>
    </source>
</evidence>
<dbReference type="GO" id="GO:0019856">
    <property type="term" value="P:pyrimidine nucleobase biosynthetic process"/>
    <property type="evidence" value="ECO:0007669"/>
    <property type="project" value="TreeGrafter"/>
</dbReference>
<dbReference type="FunFam" id="3.40.50.300:FF:000207">
    <property type="entry name" value="CTP synthase"/>
    <property type="match status" value="1"/>
</dbReference>
<feature type="domain" description="Glutamine amidotransferase" evidence="10">
    <location>
        <begin position="378"/>
        <end position="621"/>
    </location>
</feature>
<keyword evidence="5 9" id="KW-0067">ATP-binding</keyword>
<feature type="domain" description="CTP synthase N-terminal" evidence="11">
    <location>
        <begin position="58"/>
        <end position="326"/>
    </location>
</feature>
<dbReference type="SUPFAM" id="SSF52317">
    <property type="entry name" value="Class I glutamine amidotransferase-like"/>
    <property type="match status" value="1"/>
</dbReference>
<accession>A0A086JTA2</accession>
<comment type="caution">
    <text evidence="12">The sequence shown here is derived from an EMBL/GenBank/DDBJ whole genome shotgun (WGS) entry which is preliminary data.</text>
</comment>
<protein>
    <recommendedName>
        <fullName evidence="9">CTP synthase</fullName>
        <ecNumber evidence="9">6.3.4.2</ecNumber>
    </recommendedName>
    <alternativeName>
        <fullName evidence="9">UTP--ammonia ligase</fullName>
    </alternativeName>
</protein>
<evidence type="ECO:0000256" key="5">
    <source>
        <dbReference type="ARBA" id="ARBA00022840"/>
    </source>
</evidence>
<sequence>MNAASRAASCPRLDAEFPVPCSLNSPQLFCGHNIFKMATGVDSLEFVGNHSPAGGKTKYIVVTGGTMSGLGKGTTISSLGVTLKALGVHVTAIKIDPYLNVDAGTMSPYEHGEVYVLEDGGEVDLDLGNYERFLDITLTRDHNLTSGKVYQKVIQEERKGSYLGKTVQVVPQVTDAIQAWIARVAEQPVDGHYEAPQVCLIEVGGTVGDIESAVYLEALQQFSRRVGRENLCLCHVSYVPCIGGEQKTKPTQHGVKELRMAGLSPDMIFCRCETMLSEAARGKIALFTQVLPEHVISVHDVVNTYRVPLVLDSQNVAHSICKRLRLDVATPASPASRPGAPLYKTPISMKKWRLMADRLTSPAESVKIGIVGKYTGLADSYLSVVKALQHGAMEANVRLELVWIESSDLEEPPRESAASNGDSATPARFAAAWEALRSVAGVVCPGGFGDRGILGKALSSRFCRENKVPYLGICLGMQTAVIDFARSVLNLADANSEEFDKTCKHHVVVSMPEHSAEHGQELGGTMRLGKRATILRDSKSLAARLYDGKPVIDERHRHRYEVNPSVVGSMEAKGFMFVGQDERGQRMEVAELRDHPFFLCVQYHPEFQSRPLKPSPPFLGLVLAAAGKLEARFKRYGGFLKSGAVYEEVESA</sequence>
<dbReference type="EC" id="6.3.4.2" evidence="9"/>
<keyword evidence="4 9" id="KW-0547">Nucleotide-binding</keyword>
<dbReference type="GO" id="GO:0003883">
    <property type="term" value="F:CTP synthase activity"/>
    <property type="evidence" value="ECO:0007669"/>
    <property type="project" value="UniProtKB-UniRule"/>
</dbReference>
<dbReference type="CDD" id="cd03113">
    <property type="entry name" value="CTPS_N"/>
    <property type="match status" value="1"/>
</dbReference>
<evidence type="ECO:0000259" key="10">
    <source>
        <dbReference type="Pfam" id="PF00117"/>
    </source>
</evidence>
<dbReference type="CDD" id="cd01746">
    <property type="entry name" value="GATase1_CTP_Synthase"/>
    <property type="match status" value="1"/>
</dbReference>
<dbReference type="InterPro" id="IPR017456">
    <property type="entry name" value="CTP_synthase_N"/>
</dbReference>
<comment type="catalytic activity">
    <reaction evidence="8 9">
        <text>UTP + L-glutamine + ATP + H2O = CTP + L-glutamate + ADP + phosphate + 2 H(+)</text>
        <dbReference type="Rhea" id="RHEA:26426"/>
        <dbReference type="ChEBI" id="CHEBI:15377"/>
        <dbReference type="ChEBI" id="CHEBI:15378"/>
        <dbReference type="ChEBI" id="CHEBI:29985"/>
        <dbReference type="ChEBI" id="CHEBI:30616"/>
        <dbReference type="ChEBI" id="CHEBI:37563"/>
        <dbReference type="ChEBI" id="CHEBI:43474"/>
        <dbReference type="ChEBI" id="CHEBI:46398"/>
        <dbReference type="ChEBI" id="CHEBI:58359"/>
        <dbReference type="ChEBI" id="CHEBI:456216"/>
        <dbReference type="EC" id="6.3.4.2"/>
    </reaction>
</comment>
<evidence type="ECO:0000256" key="9">
    <source>
        <dbReference type="RuleBase" id="RU810713"/>
    </source>
</evidence>
<evidence type="ECO:0000256" key="8">
    <source>
        <dbReference type="ARBA" id="ARBA00047781"/>
    </source>
</evidence>
<dbReference type="NCBIfam" id="TIGR00337">
    <property type="entry name" value="PyrG"/>
    <property type="match status" value="1"/>
</dbReference>
<dbReference type="GO" id="GO:0042802">
    <property type="term" value="F:identical protein binding"/>
    <property type="evidence" value="ECO:0007669"/>
    <property type="project" value="TreeGrafter"/>
</dbReference>
<dbReference type="PANTHER" id="PTHR11550">
    <property type="entry name" value="CTP SYNTHASE"/>
    <property type="match status" value="1"/>
</dbReference>
<dbReference type="InterPro" id="IPR033828">
    <property type="entry name" value="GATase1_CTP_Synthase"/>
</dbReference>
<evidence type="ECO:0000256" key="7">
    <source>
        <dbReference type="ARBA" id="ARBA00022975"/>
    </source>
</evidence>
<dbReference type="InterPro" id="IPR027417">
    <property type="entry name" value="P-loop_NTPase"/>
</dbReference>
<evidence type="ECO:0000256" key="2">
    <source>
        <dbReference type="ARBA" id="ARBA00007533"/>
    </source>
</evidence>
<evidence type="ECO:0000256" key="1">
    <source>
        <dbReference type="ARBA" id="ARBA00005171"/>
    </source>
</evidence>
<organism evidence="12 13">
    <name type="scientific">Toxoplasma gondii GAB2-2007-GAL-DOM2</name>
    <dbReference type="NCBI Taxonomy" id="1130820"/>
    <lineage>
        <taxon>Eukaryota</taxon>
        <taxon>Sar</taxon>
        <taxon>Alveolata</taxon>
        <taxon>Apicomplexa</taxon>
        <taxon>Conoidasida</taxon>
        <taxon>Coccidia</taxon>
        <taxon>Eucoccidiorida</taxon>
        <taxon>Eimeriorina</taxon>
        <taxon>Sarcocystidae</taxon>
        <taxon>Toxoplasma</taxon>
    </lineage>
</organism>
<dbReference type="NCBIfam" id="NF003792">
    <property type="entry name" value="PRK05380.1"/>
    <property type="match status" value="1"/>
</dbReference>
<dbReference type="EMBL" id="AHZU02001174">
    <property type="protein sequence ID" value="KFG35370.1"/>
    <property type="molecule type" value="Genomic_DNA"/>
</dbReference>
<dbReference type="Pfam" id="PF00117">
    <property type="entry name" value="GATase"/>
    <property type="match status" value="1"/>
</dbReference>
<dbReference type="Pfam" id="PF06418">
    <property type="entry name" value="CTP_synth_N"/>
    <property type="match status" value="1"/>
</dbReference>
<comment type="function">
    <text evidence="9">Catalyzes the ATP-dependent amination of UTP to CTP with either L-glutamine or ammonia as the source of nitrogen.</text>
</comment>
<reference evidence="12 13" key="1">
    <citation type="submission" date="2014-02" db="EMBL/GenBank/DDBJ databases">
        <authorList>
            <person name="Sibley D."/>
            <person name="Venepally P."/>
            <person name="Karamycheva S."/>
            <person name="Hadjithomas M."/>
            <person name="Khan A."/>
            <person name="Brunk B."/>
            <person name="Roos D."/>
            <person name="Caler E."/>
            <person name="Lorenzi H."/>
        </authorList>
    </citation>
    <scope>NUCLEOTIDE SEQUENCE [LARGE SCALE GENOMIC DNA]</scope>
    <source>
        <strain evidence="12 13">GAB2-2007-GAL-DOM2</strain>
    </source>
</reference>
<dbReference type="AlphaFoldDB" id="A0A086JTA2"/>
<comment type="pathway">
    <text evidence="1 9">Pyrimidine metabolism; CTP biosynthesis via de novo pathway; CTP from UDP: step 2/2.</text>
</comment>
<dbReference type="GO" id="GO:0005524">
    <property type="term" value="F:ATP binding"/>
    <property type="evidence" value="ECO:0007669"/>
    <property type="project" value="UniProtKB-KW"/>
</dbReference>
<dbReference type="OrthoDB" id="1739076at2759"/>
<evidence type="ECO:0000313" key="12">
    <source>
        <dbReference type="EMBL" id="KFG35370.1"/>
    </source>
</evidence>
<comment type="similarity">
    <text evidence="2 9">Belongs to the CTP synthase family.</text>
</comment>
<dbReference type="InterPro" id="IPR029062">
    <property type="entry name" value="Class_I_gatase-like"/>
</dbReference>
<gene>
    <name evidence="12" type="ORF">TGDOM2_299210</name>
</gene>
<dbReference type="PANTHER" id="PTHR11550:SF0">
    <property type="entry name" value="CTP SYNTHASE-RELATED"/>
    <property type="match status" value="1"/>
</dbReference>
<keyword evidence="7 9" id="KW-0665">Pyrimidine biosynthesis</keyword>
<proteinExistence type="inferred from homology"/>
<dbReference type="InterPro" id="IPR004468">
    <property type="entry name" value="CTP_synthase"/>
</dbReference>
<dbReference type="Proteomes" id="UP000028837">
    <property type="component" value="Unassembled WGS sequence"/>
</dbReference>
<dbReference type="InterPro" id="IPR017926">
    <property type="entry name" value="GATASE"/>
</dbReference>
<name>A0A086JTA2_TOXGO</name>
<dbReference type="PROSITE" id="PS51273">
    <property type="entry name" value="GATASE_TYPE_1"/>
    <property type="match status" value="1"/>
</dbReference>
<dbReference type="SUPFAM" id="SSF52540">
    <property type="entry name" value="P-loop containing nucleoside triphosphate hydrolases"/>
    <property type="match status" value="1"/>
</dbReference>
<dbReference type="Gene3D" id="3.40.50.300">
    <property type="entry name" value="P-loop containing nucleotide triphosphate hydrolases"/>
    <property type="match status" value="1"/>
</dbReference>
<dbReference type="VEuPathDB" id="ToxoDB:TGDOM2_299210"/>
<dbReference type="FunFam" id="3.40.50.880:FF:000002">
    <property type="entry name" value="CTP synthase"/>
    <property type="match status" value="1"/>
</dbReference>
<dbReference type="UniPathway" id="UPA00159">
    <property type="reaction ID" value="UER00277"/>
</dbReference>
<evidence type="ECO:0000259" key="11">
    <source>
        <dbReference type="Pfam" id="PF06418"/>
    </source>
</evidence>
<dbReference type="GO" id="GO:0044210">
    <property type="term" value="P:'de novo' CTP biosynthetic process"/>
    <property type="evidence" value="ECO:0007669"/>
    <property type="project" value="UniProtKB-UniRule"/>
</dbReference>
<keyword evidence="6 9" id="KW-0315">Glutamine amidotransferase</keyword>
<evidence type="ECO:0000256" key="6">
    <source>
        <dbReference type="ARBA" id="ARBA00022962"/>
    </source>
</evidence>
<keyword evidence="3 9" id="KW-0436">Ligase</keyword>